<keyword evidence="5 9" id="KW-0812">Transmembrane</keyword>
<comment type="similarity">
    <text evidence="2">Belongs to the binding-protein-dependent transport system permease family. HisMQ subfamily.</text>
</comment>
<dbReference type="Proteomes" id="UP000001921">
    <property type="component" value="Chromosome"/>
</dbReference>
<feature type="transmembrane region" description="Helical" evidence="9">
    <location>
        <begin position="208"/>
        <end position="229"/>
    </location>
</feature>
<keyword evidence="8 9" id="KW-0472">Membrane</keyword>
<protein>
    <submittedName>
        <fullName evidence="11">ABC superfamily ATP binding cassette transporter membrane protein</fullName>
    </submittedName>
</protein>
<dbReference type="HOGENOM" id="CLU_019602_1_0_0"/>
<accession>A5TT92</accession>
<reference evidence="11" key="1">
    <citation type="submission" date="2006-07" db="EMBL/GenBank/DDBJ databases">
        <authorList>
            <person name="Qin X."/>
            <person name="Weinstock G.M."/>
        </authorList>
    </citation>
    <scope>NUCLEOTIDE SEQUENCE [LARGE SCALE GENOMIC DNA]</scope>
    <source>
        <strain evidence="11">ATCC 10953</strain>
    </source>
</reference>
<dbReference type="PANTHER" id="PTHR30614:SF37">
    <property type="entry name" value="AMINO-ACID ABC TRANSPORTER PERMEASE PROTEIN YHDX-RELATED"/>
    <property type="match status" value="1"/>
</dbReference>
<dbReference type="InterPro" id="IPR000515">
    <property type="entry name" value="MetI-like"/>
</dbReference>
<organism evidence="11">
    <name type="scientific">Fusobacterium polymorphum ATCC 10953</name>
    <dbReference type="NCBI Taxonomy" id="393480"/>
    <lineage>
        <taxon>Bacteria</taxon>
        <taxon>Fusobacteriati</taxon>
        <taxon>Fusobacteriota</taxon>
        <taxon>Fusobacteriia</taxon>
        <taxon>Fusobacteriales</taxon>
        <taxon>Fusobacteriaceae</taxon>
        <taxon>Fusobacterium</taxon>
    </lineage>
</organism>
<dbReference type="InterPro" id="IPR043429">
    <property type="entry name" value="ArtM/GltK/GlnP/TcyL/YhdX-like"/>
</dbReference>
<evidence type="ECO:0000256" key="7">
    <source>
        <dbReference type="ARBA" id="ARBA00022989"/>
    </source>
</evidence>
<dbReference type="EMBL" id="CM000440">
    <property type="protein sequence ID" value="EDK88117.1"/>
    <property type="molecule type" value="Genomic_DNA"/>
</dbReference>
<dbReference type="NCBIfam" id="TIGR01726">
    <property type="entry name" value="HEQRo_perm_3TM"/>
    <property type="match status" value="1"/>
</dbReference>
<reference evidence="11" key="2">
    <citation type="submission" date="2007-05" db="EMBL/GenBank/DDBJ databases">
        <title>Genome sequence of Fusobacterium nucleatum subspecies polymorphum - a genetically tractable Fusobacterium.</title>
        <authorList>
            <person name="Karpathy S.E."/>
            <person name="Xiang Q."/>
            <person name="Gioia J."/>
            <person name="Jiang H."/>
            <person name="Liu Y."/>
            <person name="Petrosino J.F."/>
            <person name="Yerrapragada S."/>
            <person name="Fox G.E."/>
            <person name="Kinder Haake S."/>
            <person name="Weinstock G.M."/>
            <person name="Highlander S.K."/>
        </authorList>
    </citation>
    <scope>NUCLEOTIDE SEQUENCE [LARGE SCALE GENOMIC DNA]</scope>
    <source>
        <strain evidence="11">ATCC 10953</strain>
    </source>
</reference>
<comment type="subcellular location">
    <subcellularLocation>
        <location evidence="1 9">Cell membrane</location>
        <topology evidence="1 9">Multi-pass membrane protein</topology>
    </subcellularLocation>
</comment>
<dbReference type="PROSITE" id="PS50928">
    <property type="entry name" value="ABC_TM1"/>
    <property type="match status" value="1"/>
</dbReference>
<dbReference type="SUPFAM" id="SSF161098">
    <property type="entry name" value="MetI-like"/>
    <property type="match status" value="1"/>
</dbReference>
<dbReference type="GO" id="GO:0006865">
    <property type="term" value="P:amino acid transport"/>
    <property type="evidence" value="ECO:0007669"/>
    <property type="project" value="UniProtKB-KW"/>
</dbReference>
<keyword evidence="7 9" id="KW-1133">Transmembrane helix</keyword>
<gene>
    <name evidence="11" type="ORF">FNP_0303</name>
</gene>
<evidence type="ECO:0000313" key="11">
    <source>
        <dbReference type="EMBL" id="EDK88117.1"/>
    </source>
</evidence>
<dbReference type="PANTHER" id="PTHR30614">
    <property type="entry name" value="MEMBRANE COMPONENT OF AMINO ACID ABC TRANSPORTER"/>
    <property type="match status" value="1"/>
</dbReference>
<keyword evidence="6" id="KW-0029">Amino-acid transport</keyword>
<name>A5TT92_FUSNP</name>
<dbReference type="GO" id="GO:0043190">
    <property type="term" value="C:ATP-binding cassette (ABC) transporter complex"/>
    <property type="evidence" value="ECO:0007669"/>
    <property type="project" value="InterPro"/>
</dbReference>
<dbReference type="AlphaFoldDB" id="A5TT92"/>
<dbReference type="CDD" id="cd06261">
    <property type="entry name" value="TM_PBP2"/>
    <property type="match status" value="1"/>
</dbReference>
<evidence type="ECO:0000256" key="5">
    <source>
        <dbReference type="ARBA" id="ARBA00022692"/>
    </source>
</evidence>
<evidence type="ECO:0000256" key="2">
    <source>
        <dbReference type="ARBA" id="ARBA00010072"/>
    </source>
</evidence>
<proteinExistence type="inferred from homology"/>
<evidence type="ECO:0000256" key="4">
    <source>
        <dbReference type="ARBA" id="ARBA00022475"/>
    </source>
</evidence>
<dbReference type="InterPro" id="IPR010065">
    <property type="entry name" value="AA_ABC_transptr_permease_3TM"/>
</dbReference>
<evidence type="ECO:0000259" key="10">
    <source>
        <dbReference type="PROSITE" id="PS50928"/>
    </source>
</evidence>
<evidence type="ECO:0000256" key="1">
    <source>
        <dbReference type="ARBA" id="ARBA00004651"/>
    </source>
</evidence>
<feature type="transmembrane region" description="Helical" evidence="9">
    <location>
        <begin position="154"/>
        <end position="174"/>
    </location>
</feature>
<keyword evidence="4" id="KW-1003">Cell membrane</keyword>
<dbReference type="Pfam" id="PF00528">
    <property type="entry name" value="BPD_transp_1"/>
    <property type="match status" value="1"/>
</dbReference>
<evidence type="ECO:0000256" key="8">
    <source>
        <dbReference type="ARBA" id="ARBA00023136"/>
    </source>
</evidence>
<dbReference type="eggNOG" id="COG0765">
    <property type="taxonomic scope" value="Bacteria"/>
</dbReference>
<dbReference type="GO" id="GO:0022857">
    <property type="term" value="F:transmembrane transporter activity"/>
    <property type="evidence" value="ECO:0007669"/>
    <property type="project" value="InterPro"/>
</dbReference>
<evidence type="ECO:0000256" key="9">
    <source>
        <dbReference type="RuleBase" id="RU363032"/>
    </source>
</evidence>
<evidence type="ECO:0000256" key="6">
    <source>
        <dbReference type="ARBA" id="ARBA00022970"/>
    </source>
</evidence>
<keyword evidence="3 9" id="KW-0813">Transport</keyword>
<evidence type="ECO:0000256" key="3">
    <source>
        <dbReference type="ARBA" id="ARBA00022448"/>
    </source>
</evidence>
<feature type="domain" description="ABC transmembrane type-1" evidence="10">
    <location>
        <begin position="38"/>
        <end position="226"/>
    </location>
</feature>
<sequence length="240" mass="27210">MCNFSYGGIILINSIRNGDRKMDWEFIAKYIPEFVHAGILTLKIGGIGIILSIIVGILGSWILYENFKFFKKIVIGYIELSRNTPLLVQLFFLYFGLPKVGLRFSPEACGIIGLTFLGGSYMIETFRSALETIDKIQKESALSLGMTKWQTMRYVILPQSFVISLPGLTANIIFLLKETSVFSAISLMDMMFVTRDLIGLYYKTEESLFMLVVGYLIILLPLSLLGVWLERKLKYVGYSN</sequence>
<dbReference type="InterPro" id="IPR035906">
    <property type="entry name" value="MetI-like_sf"/>
</dbReference>
<dbReference type="Gene3D" id="1.10.3720.10">
    <property type="entry name" value="MetI-like"/>
    <property type="match status" value="1"/>
</dbReference>
<feature type="transmembrane region" description="Helical" evidence="9">
    <location>
        <begin position="44"/>
        <end position="64"/>
    </location>
</feature>